<gene>
    <name evidence="4" type="ORF">SAMN02745121_06045</name>
</gene>
<keyword evidence="1" id="KW-0479">Metal-binding</keyword>
<dbReference type="GO" id="GO:0046872">
    <property type="term" value="F:metal ion binding"/>
    <property type="evidence" value="ECO:0007669"/>
    <property type="project" value="UniProtKB-KW"/>
</dbReference>
<dbReference type="InterPro" id="IPR023214">
    <property type="entry name" value="HAD_sf"/>
</dbReference>
<keyword evidence="3" id="KW-0460">Magnesium</keyword>
<keyword evidence="5" id="KW-1185">Reference proteome</keyword>
<dbReference type="Proteomes" id="UP000199400">
    <property type="component" value="Unassembled WGS sequence"/>
</dbReference>
<organism evidence="4 5">
    <name type="scientific">Nannocystis exedens</name>
    <dbReference type="NCBI Taxonomy" id="54"/>
    <lineage>
        <taxon>Bacteria</taxon>
        <taxon>Pseudomonadati</taxon>
        <taxon>Myxococcota</taxon>
        <taxon>Polyangia</taxon>
        <taxon>Nannocystales</taxon>
        <taxon>Nannocystaceae</taxon>
        <taxon>Nannocystis</taxon>
    </lineage>
</organism>
<proteinExistence type="predicted"/>
<accession>A0A1I2EE12</accession>
<dbReference type="AlphaFoldDB" id="A0A1I2EE12"/>
<evidence type="ECO:0000256" key="1">
    <source>
        <dbReference type="ARBA" id="ARBA00022723"/>
    </source>
</evidence>
<reference evidence="5" key="1">
    <citation type="submission" date="2016-10" db="EMBL/GenBank/DDBJ databases">
        <authorList>
            <person name="Varghese N."/>
            <person name="Submissions S."/>
        </authorList>
    </citation>
    <scope>NUCLEOTIDE SEQUENCE [LARGE SCALE GENOMIC DNA]</scope>
    <source>
        <strain evidence="5">ATCC 25963</strain>
    </source>
</reference>
<name>A0A1I2EE12_9BACT</name>
<evidence type="ECO:0000313" key="5">
    <source>
        <dbReference type="Proteomes" id="UP000199400"/>
    </source>
</evidence>
<evidence type="ECO:0000313" key="4">
    <source>
        <dbReference type="EMBL" id="SFE91085.1"/>
    </source>
</evidence>
<dbReference type="PANTHER" id="PTHR43344">
    <property type="entry name" value="PHOSPHOSERINE PHOSPHATASE"/>
    <property type="match status" value="1"/>
</dbReference>
<evidence type="ECO:0000256" key="2">
    <source>
        <dbReference type="ARBA" id="ARBA00022801"/>
    </source>
</evidence>
<dbReference type="STRING" id="54.SAMN02745121_06045"/>
<dbReference type="PANTHER" id="PTHR43344:SF13">
    <property type="entry name" value="PHOSPHATASE RV3661-RELATED"/>
    <property type="match status" value="1"/>
</dbReference>
<sequence>MTQTNTAAFVRVEGILLARGVLSAAAYLAGNAKKFGERAVRLGLVGLAAPVHRLLGQTDRALAHRLAHLAIRGMSQDRVEVLCEEYAEDVLKDTILDQGLELLKRLQAEGRRVVLLSDSIEPIMKPLARHLKHYDELVYNKIEFEDGEATGKLLDPVIGSNVGGRWLDDYAAAHDLDLARCAAYGAHGPDMLLLSRVGKPCAVNPDFVLRRSAKDADWPIIDYRD</sequence>
<dbReference type="Pfam" id="PF12710">
    <property type="entry name" value="HAD"/>
    <property type="match status" value="1"/>
</dbReference>
<dbReference type="SUPFAM" id="SSF56784">
    <property type="entry name" value="HAD-like"/>
    <property type="match status" value="1"/>
</dbReference>
<dbReference type="InterPro" id="IPR036412">
    <property type="entry name" value="HAD-like_sf"/>
</dbReference>
<protein>
    <submittedName>
        <fullName evidence="4">Phosphoserine phosphatase</fullName>
    </submittedName>
</protein>
<dbReference type="GO" id="GO:0016787">
    <property type="term" value="F:hydrolase activity"/>
    <property type="evidence" value="ECO:0007669"/>
    <property type="project" value="UniProtKB-KW"/>
</dbReference>
<dbReference type="RefSeq" id="WP_170136372.1">
    <property type="nucleotide sequence ID" value="NZ_FOMX01000022.1"/>
</dbReference>
<dbReference type="InterPro" id="IPR050582">
    <property type="entry name" value="HAD-like_SerB"/>
</dbReference>
<dbReference type="Gene3D" id="3.40.50.1000">
    <property type="entry name" value="HAD superfamily/HAD-like"/>
    <property type="match status" value="1"/>
</dbReference>
<keyword evidence="2" id="KW-0378">Hydrolase</keyword>
<evidence type="ECO:0000256" key="3">
    <source>
        <dbReference type="ARBA" id="ARBA00022842"/>
    </source>
</evidence>
<dbReference type="EMBL" id="FOMX01000022">
    <property type="protein sequence ID" value="SFE91085.1"/>
    <property type="molecule type" value="Genomic_DNA"/>
</dbReference>